<proteinExistence type="predicted"/>
<protein>
    <recommendedName>
        <fullName evidence="2">Protein ALP1-like</fullName>
    </recommendedName>
</protein>
<dbReference type="PANTHER" id="PTHR47150:SF4">
    <property type="entry name" value="HARBINGER TRANSPOSASE-DERIVED PROTEIN-RELATED"/>
    <property type="match status" value="1"/>
</dbReference>
<dbReference type="InterPro" id="IPR006912">
    <property type="entry name" value="Harbinger_derived_prot"/>
</dbReference>
<accession>A0A699K847</accession>
<name>A0A699K847_TANCI</name>
<sequence length="200" mass="23033">MSSRLFLRIVNDIESRSKYFQQTQDARGKLGFLALQKCTSAIRQLALGSIPDSQDEYLQMSKRVSRDSLNKFWSIDCTHWPWVSFPTRWRVSGANNDLNVLHQSSLLNDIKEGIAPECPFEVNNNVYAFGYYLGDGIYPKKATFVKAYKNPGPNDVKQQRFKKAQEAARKDIKRAFDVLERRWNVVNNPARAVKPDNIKT</sequence>
<dbReference type="Pfam" id="PF04827">
    <property type="entry name" value="Plant_tran"/>
    <property type="match status" value="1"/>
</dbReference>
<dbReference type="EMBL" id="BKCJ010487166">
    <property type="protein sequence ID" value="GFA78374.1"/>
    <property type="molecule type" value="Genomic_DNA"/>
</dbReference>
<organism evidence="1">
    <name type="scientific">Tanacetum cinerariifolium</name>
    <name type="common">Dalmatian daisy</name>
    <name type="synonym">Chrysanthemum cinerariifolium</name>
    <dbReference type="NCBI Taxonomy" id="118510"/>
    <lineage>
        <taxon>Eukaryota</taxon>
        <taxon>Viridiplantae</taxon>
        <taxon>Streptophyta</taxon>
        <taxon>Embryophyta</taxon>
        <taxon>Tracheophyta</taxon>
        <taxon>Spermatophyta</taxon>
        <taxon>Magnoliopsida</taxon>
        <taxon>eudicotyledons</taxon>
        <taxon>Gunneridae</taxon>
        <taxon>Pentapetalae</taxon>
        <taxon>asterids</taxon>
        <taxon>campanulids</taxon>
        <taxon>Asterales</taxon>
        <taxon>Asteraceae</taxon>
        <taxon>Asteroideae</taxon>
        <taxon>Anthemideae</taxon>
        <taxon>Anthemidinae</taxon>
        <taxon>Tanacetum</taxon>
    </lineage>
</organism>
<comment type="caution">
    <text evidence="1">The sequence shown here is derived from an EMBL/GenBank/DDBJ whole genome shotgun (WGS) entry which is preliminary data.</text>
</comment>
<evidence type="ECO:0000313" key="1">
    <source>
        <dbReference type="EMBL" id="GFA78374.1"/>
    </source>
</evidence>
<dbReference type="PANTHER" id="PTHR47150">
    <property type="entry name" value="OS12G0169200 PROTEIN"/>
    <property type="match status" value="1"/>
</dbReference>
<gene>
    <name evidence="1" type="ORF">Tci_650346</name>
</gene>
<reference evidence="1" key="1">
    <citation type="journal article" date="2019" name="Sci. Rep.">
        <title>Draft genome of Tanacetum cinerariifolium, the natural source of mosquito coil.</title>
        <authorList>
            <person name="Yamashiro T."/>
            <person name="Shiraishi A."/>
            <person name="Satake H."/>
            <person name="Nakayama K."/>
        </authorList>
    </citation>
    <scope>NUCLEOTIDE SEQUENCE</scope>
</reference>
<evidence type="ECO:0008006" key="2">
    <source>
        <dbReference type="Google" id="ProtNLM"/>
    </source>
</evidence>
<dbReference type="AlphaFoldDB" id="A0A699K847"/>